<evidence type="ECO:0000313" key="1">
    <source>
        <dbReference type="EMBL" id="MCQ8895727.1"/>
    </source>
</evidence>
<evidence type="ECO:0000313" key="2">
    <source>
        <dbReference type="Proteomes" id="UP001204142"/>
    </source>
</evidence>
<dbReference type="EMBL" id="JANIGO010000001">
    <property type="protein sequence ID" value="MCQ8895727.1"/>
    <property type="molecule type" value="Genomic_DNA"/>
</dbReference>
<evidence type="ECO:0008006" key="3">
    <source>
        <dbReference type="Google" id="ProtNLM"/>
    </source>
</evidence>
<dbReference type="InterPro" id="IPR049345">
    <property type="entry name" value="Tsi1"/>
</dbReference>
<reference evidence="1 2" key="1">
    <citation type="submission" date="2022-07" db="EMBL/GenBank/DDBJ databases">
        <authorList>
            <person name="Xamxidin M."/>
            <person name="Wu M."/>
        </authorList>
    </citation>
    <scope>NUCLEOTIDE SEQUENCE [LARGE SCALE GENOMIC DNA]</scope>
    <source>
        <strain evidence="1 2">NBRC 111650</strain>
    </source>
</reference>
<accession>A0ABT1WDX8</accession>
<dbReference type="Gene3D" id="2.40.128.650">
    <property type="match status" value="1"/>
</dbReference>
<protein>
    <recommendedName>
        <fullName evidence="3">Beta/gamma crystallin 'Greek key' domain-containing protein</fullName>
    </recommendedName>
</protein>
<organism evidence="1 2">
    <name type="scientific">Limnobacter humi</name>
    <dbReference type="NCBI Taxonomy" id="1778671"/>
    <lineage>
        <taxon>Bacteria</taxon>
        <taxon>Pseudomonadati</taxon>
        <taxon>Pseudomonadota</taxon>
        <taxon>Betaproteobacteria</taxon>
        <taxon>Burkholderiales</taxon>
        <taxon>Burkholderiaceae</taxon>
        <taxon>Limnobacter</taxon>
    </lineage>
</organism>
<sequence>MAIQPVGAEPAEQYVGSAQGVEFRFHNDKRELPVSVFPEPPLEVVHSSTRQACEIKQGGVWVREHVYVNRDASVLVTHEYSGSNDALNFYNTQTCQRVASLDVSGARWAIQPGAIVVRRLTGNWAVRHLKLNSACLPSGR</sequence>
<gene>
    <name evidence="1" type="ORF">NQT62_04625</name>
</gene>
<keyword evidence="2" id="KW-1185">Reference proteome</keyword>
<name>A0ABT1WDX8_9BURK</name>
<comment type="caution">
    <text evidence="1">The sequence shown here is derived from an EMBL/GenBank/DDBJ whole genome shotgun (WGS) entry which is preliminary data.</text>
</comment>
<proteinExistence type="predicted"/>
<dbReference type="InterPro" id="IPR049346">
    <property type="entry name" value="Tsi1-like_sf"/>
</dbReference>
<dbReference type="Proteomes" id="UP001204142">
    <property type="component" value="Unassembled WGS sequence"/>
</dbReference>
<dbReference type="Pfam" id="PF21565">
    <property type="entry name" value="Tsi1"/>
    <property type="match status" value="1"/>
</dbReference>